<dbReference type="RefSeq" id="WP_214096277.1">
    <property type="nucleotide sequence ID" value="NZ_CAJNOB010000011.1"/>
</dbReference>
<evidence type="ECO:0008006" key="3">
    <source>
        <dbReference type="Google" id="ProtNLM"/>
    </source>
</evidence>
<evidence type="ECO:0000313" key="1">
    <source>
        <dbReference type="EMBL" id="CAF0695382.1"/>
    </source>
</evidence>
<dbReference type="EMBL" id="CAJNOB010000011">
    <property type="protein sequence ID" value="CAF0695382.1"/>
    <property type="molecule type" value="Genomic_DNA"/>
</dbReference>
<name>A0A8J2FRZ8_9BACT</name>
<protein>
    <recommendedName>
        <fullName evidence="3">DUF4412 domain-containing protein</fullName>
    </recommendedName>
</protein>
<proteinExistence type="predicted"/>
<dbReference type="AlphaFoldDB" id="A0A8J2FRZ8"/>
<gene>
    <name evidence="1" type="ORF">MPNT_190023</name>
</gene>
<dbReference type="Proteomes" id="UP000663859">
    <property type="component" value="Unassembled WGS sequence"/>
</dbReference>
<organism evidence="1 2">
    <name type="scientific">Candidatus Methylacidithermus pantelleriae</name>
    <dbReference type="NCBI Taxonomy" id="2744239"/>
    <lineage>
        <taxon>Bacteria</taxon>
        <taxon>Pseudomonadati</taxon>
        <taxon>Verrucomicrobiota</taxon>
        <taxon>Methylacidiphilae</taxon>
        <taxon>Methylacidiphilales</taxon>
        <taxon>Methylacidiphilaceae</taxon>
        <taxon>Candidatus Methylacidithermus</taxon>
    </lineage>
</organism>
<evidence type="ECO:0000313" key="2">
    <source>
        <dbReference type="Proteomes" id="UP000663859"/>
    </source>
</evidence>
<comment type="caution">
    <text evidence="1">The sequence shown here is derived from an EMBL/GenBank/DDBJ whole genome shotgun (WGS) entry which is preliminary data.</text>
</comment>
<accession>A0A8J2FRZ8</accession>
<reference evidence="1" key="1">
    <citation type="submission" date="2021-02" db="EMBL/GenBank/DDBJ databases">
        <authorList>
            <person name="Cremers G."/>
            <person name="Picone N."/>
        </authorList>
    </citation>
    <scope>NUCLEOTIDE SEQUENCE</scope>
    <source>
        <strain evidence="1">PQ17</strain>
    </source>
</reference>
<sequence>MKAVFRLGFCIVLSWLFWIGMARSDPPFVPPTRYNAKQIIHVGGRTVEQQIFQDGPRFRVDTLAGQVVQAVIVDRSKQVVYTLLPSEKSYQEKPYKDSGVRGELVLEGPQYQWSWEGTEVVGGELCDRYKVRWPAGSAVYWVSQATHFPRRMIGNDGRTLVEWPEYVIGAQPPELFQLPPDYKKISPESELESPVK</sequence>
<keyword evidence="2" id="KW-1185">Reference proteome</keyword>